<proteinExistence type="predicted"/>
<evidence type="ECO:0000313" key="2">
    <source>
        <dbReference type="Proteomes" id="UP000092024"/>
    </source>
</evidence>
<gene>
    <name evidence="1" type="ORF">A7K91_03070</name>
</gene>
<reference evidence="1 2" key="1">
    <citation type="submission" date="2016-05" db="EMBL/GenBank/DDBJ databases">
        <title>Paenibacillus oryzae. sp. nov., isolated from the rice root.</title>
        <authorList>
            <person name="Zhang J."/>
            <person name="Zhang X."/>
        </authorList>
    </citation>
    <scope>NUCLEOTIDE SEQUENCE [LARGE SCALE GENOMIC DNA]</scope>
    <source>
        <strain evidence="1 2">1DrF-4</strain>
    </source>
</reference>
<protein>
    <recommendedName>
        <fullName evidence="3">Transcription initiation factor TFIID</fullName>
    </recommendedName>
</protein>
<name>A0A1A5YAF5_9BACL</name>
<keyword evidence="2" id="KW-1185">Reference proteome</keyword>
<evidence type="ECO:0000313" key="1">
    <source>
        <dbReference type="EMBL" id="OBR62604.1"/>
    </source>
</evidence>
<comment type="caution">
    <text evidence="1">The sequence shown here is derived from an EMBL/GenBank/DDBJ whole genome shotgun (WGS) entry which is preliminary data.</text>
</comment>
<evidence type="ECO:0008006" key="3">
    <source>
        <dbReference type="Google" id="ProtNLM"/>
    </source>
</evidence>
<dbReference type="EMBL" id="LYPA01000079">
    <property type="protein sequence ID" value="OBR62604.1"/>
    <property type="molecule type" value="Genomic_DNA"/>
</dbReference>
<dbReference type="STRING" id="1844972.A7K91_03070"/>
<sequence>MQRELIAFAEQYDAEADRVIDDHAGQISMNNPLLFLFVGDQSLEALQAVYDANTRKWNNSRGVLYLHVYQERTMERDNVFSFRLPAAHSDRKKQRPELRAAFYEDPEVLAGLNRSIRSVSHTIAEYGKLYSSFQWMNVATVARVDDPCSIMLPEIAILLKTILGESFKLIQMDFYGLIRERHADELSSALGVSFLREMDAFQDRAYSFKGPLRVTEDQVKLEVEHGAAPLFDLVYLLSDKNEEGMFPEAGMDANYSILCNMNLLKNRKIVEEDSRSQESYNNQHFRQHIQPSSSRETVYATAGFSRMKRPSKAIALTVASHLLKQVIGRLEEQSRLDRRSVAGVFGFQLDKIDRRVEPLLPGRESLEEMHGMLSESISSSELRRLTLGQAEERLFGEHAVAFFRKNMIEPAEKRLLQAEPERELQELVKARIIDNPAYGLYSACLWTAEHDERSALHELHLLRKDTVRQLAEAEVAYQAMMQEPVEAQALSRFSLFEKTRIKQISRHIFDKLYGMKYDMLFLEMRMKWLDRCKHALEAIHSSLKGHVNAMKQLDKLLADTARQSVSEASDYLGRNIPEYYGSVVKEIMSDLQSRHGDAFLFDDRYLGNVLHLLEQGADKLRDAVLVICKRDLFRYPQFGQSFEDELLQRANIGVNYEDRDKVLSKEELYRDLYVTLEDNAGMHMHIFNYLHKHRYEEKYFFADADSEFMQFAFTRDKGSRSYKLGCIHVPRSASIEKLNIMGGFQLDDMMYVINGRKYYESYQENGFQFHATT</sequence>
<dbReference type="Proteomes" id="UP000092024">
    <property type="component" value="Unassembled WGS sequence"/>
</dbReference>
<dbReference type="OrthoDB" id="1871252at2"/>
<dbReference type="RefSeq" id="WP_068687034.1">
    <property type="nucleotide sequence ID" value="NZ_LYPA01000079.1"/>
</dbReference>
<dbReference type="AlphaFoldDB" id="A0A1A5YAF5"/>
<accession>A0A1A5YAF5</accession>
<organism evidence="1 2">
    <name type="scientific">Paenibacillus oryzae</name>
    <dbReference type="NCBI Taxonomy" id="1844972"/>
    <lineage>
        <taxon>Bacteria</taxon>
        <taxon>Bacillati</taxon>
        <taxon>Bacillota</taxon>
        <taxon>Bacilli</taxon>
        <taxon>Bacillales</taxon>
        <taxon>Paenibacillaceae</taxon>
        <taxon>Paenibacillus</taxon>
    </lineage>
</organism>